<dbReference type="Proteomes" id="UP001596105">
    <property type="component" value="Unassembled WGS sequence"/>
</dbReference>
<gene>
    <name evidence="1" type="ORF">ACFPPD_06000</name>
</gene>
<protein>
    <submittedName>
        <fullName evidence="1">Uncharacterized protein</fullName>
    </submittedName>
</protein>
<evidence type="ECO:0000313" key="1">
    <source>
        <dbReference type="EMBL" id="MFC5468266.1"/>
    </source>
</evidence>
<name>A0ABW0LSL4_9BACL</name>
<sequence length="204" mass="23412">MRLYRMKANPEGASRLPEFLEGNYVCFGRPGIGELDRISKAELINKLAAEHRLTGQELERQTVEYSVFAHSMQDGDYLIVDDGERMHLGDMGDYYYVDRFDNAEDRSGHRRGVTWLRSLRREDMHPDLLAFLDREGEIGMFERAVTPDEMEMLLTKPAAFASEWIDEETIREALGILKAAMRSEDAERRERAAIAILQAARIIG</sequence>
<evidence type="ECO:0000313" key="2">
    <source>
        <dbReference type="Proteomes" id="UP001596105"/>
    </source>
</evidence>
<organism evidence="1 2">
    <name type="scientific">Cohnella suwonensis</name>
    <dbReference type="NCBI Taxonomy" id="696072"/>
    <lineage>
        <taxon>Bacteria</taxon>
        <taxon>Bacillati</taxon>
        <taxon>Bacillota</taxon>
        <taxon>Bacilli</taxon>
        <taxon>Bacillales</taxon>
        <taxon>Paenibacillaceae</taxon>
        <taxon>Cohnella</taxon>
    </lineage>
</organism>
<comment type="caution">
    <text evidence="1">The sequence shown here is derived from an EMBL/GenBank/DDBJ whole genome shotgun (WGS) entry which is preliminary data.</text>
</comment>
<dbReference type="RefSeq" id="WP_209750199.1">
    <property type="nucleotide sequence ID" value="NZ_JBHSMH010000008.1"/>
</dbReference>
<accession>A0ABW0LSL4</accession>
<keyword evidence="2" id="KW-1185">Reference proteome</keyword>
<dbReference type="EMBL" id="JBHSMH010000008">
    <property type="protein sequence ID" value="MFC5468266.1"/>
    <property type="molecule type" value="Genomic_DNA"/>
</dbReference>
<reference evidence="2" key="1">
    <citation type="journal article" date="2019" name="Int. J. Syst. Evol. Microbiol.">
        <title>The Global Catalogue of Microorganisms (GCM) 10K type strain sequencing project: providing services to taxonomists for standard genome sequencing and annotation.</title>
        <authorList>
            <consortium name="The Broad Institute Genomics Platform"/>
            <consortium name="The Broad Institute Genome Sequencing Center for Infectious Disease"/>
            <person name="Wu L."/>
            <person name="Ma J."/>
        </authorList>
    </citation>
    <scope>NUCLEOTIDE SEQUENCE [LARGE SCALE GENOMIC DNA]</scope>
    <source>
        <strain evidence="2">CCUG 57113</strain>
    </source>
</reference>
<proteinExistence type="predicted"/>